<accession>A0A3N0Z9Q6</accession>
<sequence>MNPSEARSVNQEVLMGHFDQSSPTAPAEVISTPKTCRKFKMSCFCSVQEEFYCEVLLLDESKLILTTQQQGIKGKCVLKWLVPVPSSSTPTLSVRVEGVVWHLGVCRPFQTKAEEPCDKMSRFPLAGFELD</sequence>
<evidence type="ECO:0000313" key="1">
    <source>
        <dbReference type="EMBL" id="ROL54984.1"/>
    </source>
</evidence>
<name>A0A3N0Z9Q6_ANAGA</name>
<reference evidence="1 2" key="1">
    <citation type="submission" date="2018-10" db="EMBL/GenBank/DDBJ databases">
        <title>Genome assembly for a Yunnan-Guizhou Plateau 3E fish, Anabarilius grahami (Regan), and its evolutionary and genetic applications.</title>
        <authorList>
            <person name="Jiang W."/>
        </authorList>
    </citation>
    <scope>NUCLEOTIDE SEQUENCE [LARGE SCALE GENOMIC DNA]</scope>
    <source>
        <strain evidence="1">AG-KIZ</strain>
        <tissue evidence="1">Muscle</tissue>
    </source>
</reference>
<comment type="caution">
    <text evidence="1">The sequence shown here is derived from an EMBL/GenBank/DDBJ whole genome shotgun (WGS) entry which is preliminary data.</text>
</comment>
<dbReference type="OrthoDB" id="6235974at2759"/>
<gene>
    <name evidence="1" type="ORF">DPX16_5013</name>
</gene>
<dbReference type="Proteomes" id="UP000281406">
    <property type="component" value="Unassembled WGS sequence"/>
</dbReference>
<dbReference type="AlphaFoldDB" id="A0A3N0Z9Q6"/>
<organism evidence="1 2">
    <name type="scientific">Anabarilius grahami</name>
    <name type="common">Kanglang fish</name>
    <name type="synonym">Barilius grahami</name>
    <dbReference type="NCBI Taxonomy" id="495550"/>
    <lineage>
        <taxon>Eukaryota</taxon>
        <taxon>Metazoa</taxon>
        <taxon>Chordata</taxon>
        <taxon>Craniata</taxon>
        <taxon>Vertebrata</taxon>
        <taxon>Euteleostomi</taxon>
        <taxon>Actinopterygii</taxon>
        <taxon>Neopterygii</taxon>
        <taxon>Teleostei</taxon>
        <taxon>Ostariophysi</taxon>
        <taxon>Cypriniformes</taxon>
        <taxon>Xenocyprididae</taxon>
        <taxon>Xenocypridinae</taxon>
        <taxon>Xenocypridinae incertae sedis</taxon>
        <taxon>Anabarilius</taxon>
    </lineage>
</organism>
<proteinExistence type="predicted"/>
<evidence type="ECO:0000313" key="2">
    <source>
        <dbReference type="Proteomes" id="UP000281406"/>
    </source>
</evidence>
<dbReference type="EMBL" id="RJVU01003789">
    <property type="protein sequence ID" value="ROL54984.1"/>
    <property type="molecule type" value="Genomic_DNA"/>
</dbReference>
<protein>
    <submittedName>
        <fullName evidence="1">Band 4.1-like protein 4</fullName>
    </submittedName>
</protein>
<keyword evidence="2" id="KW-1185">Reference proteome</keyword>